<evidence type="ECO:0000313" key="2">
    <source>
        <dbReference type="EMBL" id="BBF23770.1"/>
    </source>
</evidence>
<dbReference type="KEGG" id="sutt:SUTMEG_16610"/>
<keyword evidence="1" id="KW-1133">Transmembrane helix</keyword>
<keyword evidence="3" id="KW-1185">Reference proteome</keyword>
<name>A0A2Z6ICV5_9BURK</name>
<feature type="transmembrane region" description="Helical" evidence="1">
    <location>
        <begin position="153"/>
        <end position="175"/>
    </location>
</feature>
<evidence type="ECO:0000256" key="1">
    <source>
        <dbReference type="SAM" id="Phobius"/>
    </source>
</evidence>
<dbReference type="Proteomes" id="UP000271003">
    <property type="component" value="Chromosome"/>
</dbReference>
<proteinExistence type="predicted"/>
<feature type="transmembrane region" description="Helical" evidence="1">
    <location>
        <begin position="25"/>
        <end position="44"/>
    </location>
</feature>
<dbReference type="EMBL" id="AP018786">
    <property type="protein sequence ID" value="BBF23770.1"/>
    <property type="molecule type" value="Genomic_DNA"/>
</dbReference>
<keyword evidence="1" id="KW-0472">Membrane</keyword>
<organism evidence="2 3">
    <name type="scientific">Sutterella megalosphaeroides</name>
    <dbReference type="NCBI Taxonomy" id="2494234"/>
    <lineage>
        <taxon>Bacteria</taxon>
        <taxon>Pseudomonadati</taxon>
        <taxon>Pseudomonadota</taxon>
        <taxon>Betaproteobacteria</taxon>
        <taxon>Burkholderiales</taxon>
        <taxon>Sutterellaceae</taxon>
        <taxon>Sutterella</taxon>
    </lineage>
</organism>
<accession>A0A2Z6ICV5</accession>
<gene>
    <name evidence="2" type="ORF">SUTMEG_16610</name>
</gene>
<sequence>MPARALLVVLGLTYPLWVWWGLRHWGADVVAAGLFALALLRLFVERDPAKRRGAAGAAAVAAVLALCAALFDSSEALLLYPVFMNGFLLVLFASSLAAGRVPVVERLARLKDPDLPPEGVRWCRGVTRVWCAFFVANGGTALATVILGDPDLWALWNGCLSYAAMGLLFAGEFLARTIAMRRGKAS</sequence>
<keyword evidence="1" id="KW-0812">Transmembrane</keyword>
<evidence type="ECO:0000313" key="3">
    <source>
        <dbReference type="Proteomes" id="UP000271003"/>
    </source>
</evidence>
<feature type="transmembrane region" description="Helical" evidence="1">
    <location>
        <begin position="129"/>
        <end position="147"/>
    </location>
</feature>
<evidence type="ECO:0008006" key="4">
    <source>
        <dbReference type="Google" id="ProtNLM"/>
    </source>
</evidence>
<feature type="transmembrane region" description="Helical" evidence="1">
    <location>
        <begin position="53"/>
        <end position="71"/>
    </location>
</feature>
<reference evidence="2 3" key="1">
    <citation type="journal article" date="2018" name="Int. J. Syst. Evol. Microbiol.">
        <title>Mesosutterella multiformis gen. nov., sp. nov., a member of the family Sutterellaceae and Sutterella megalosphaeroides sp. nov., isolated from human faeces.</title>
        <authorList>
            <person name="Sakamoto M."/>
            <person name="Ikeyama N."/>
            <person name="Kunihiro T."/>
            <person name="Iino T."/>
            <person name="Yuki M."/>
            <person name="Ohkuma M."/>
        </authorList>
    </citation>
    <scope>NUCLEOTIDE SEQUENCE [LARGE SCALE GENOMIC DNA]</scope>
    <source>
        <strain evidence="2 3">6FBBBH3</strain>
    </source>
</reference>
<dbReference type="RefSeq" id="WP_120177340.1">
    <property type="nucleotide sequence ID" value="NZ_AP018786.1"/>
</dbReference>
<feature type="transmembrane region" description="Helical" evidence="1">
    <location>
        <begin position="77"/>
        <end position="99"/>
    </location>
</feature>
<protein>
    <recommendedName>
        <fullName evidence="4">DNA gyrase subunit B</fullName>
    </recommendedName>
</protein>
<dbReference type="OrthoDB" id="8537043at2"/>
<dbReference type="AlphaFoldDB" id="A0A2Z6ICV5"/>